<evidence type="ECO:0000256" key="3">
    <source>
        <dbReference type="ARBA" id="ARBA00022723"/>
    </source>
</evidence>
<evidence type="ECO:0000256" key="4">
    <source>
        <dbReference type="ARBA" id="ARBA00022737"/>
    </source>
</evidence>
<keyword evidence="10" id="KW-1185">Reference proteome</keyword>
<evidence type="ECO:0000256" key="2">
    <source>
        <dbReference type="ARBA" id="ARBA00022707"/>
    </source>
</evidence>
<evidence type="ECO:0000256" key="6">
    <source>
        <dbReference type="ARBA" id="ARBA00023288"/>
    </source>
</evidence>
<dbReference type="SUPFAM" id="SSF47473">
    <property type="entry name" value="EF-hand"/>
    <property type="match status" value="1"/>
</dbReference>
<accession>A0A816E4F7</accession>
<keyword evidence="4" id="KW-0677">Repeat</keyword>
<organism evidence="9 10">
    <name type="scientific">Rotaria sordida</name>
    <dbReference type="NCBI Taxonomy" id="392033"/>
    <lineage>
        <taxon>Eukaryota</taxon>
        <taxon>Metazoa</taxon>
        <taxon>Spiralia</taxon>
        <taxon>Gnathifera</taxon>
        <taxon>Rotifera</taxon>
        <taxon>Eurotatoria</taxon>
        <taxon>Bdelloidea</taxon>
        <taxon>Philodinida</taxon>
        <taxon>Philodinidae</taxon>
        <taxon>Rotaria</taxon>
    </lineage>
</organism>
<evidence type="ECO:0000256" key="1">
    <source>
        <dbReference type="ARBA" id="ARBA00006049"/>
    </source>
</evidence>
<keyword evidence="2" id="KW-0519">Myristate</keyword>
<dbReference type="InterPro" id="IPR002048">
    <property type="entry name" value="EF_hand_dom"/>
</dbReference>
<dbReference type="PROSITE" id="PS00018">
    <property type="entry name" value="EF_HAND_1"/>
    <property type="match status" value="1"/>
</dbReference>
<feature type="domain" description="EF-hand" evidence="7">
    <location>
        <begin position="102"/>
        <end position="137"/>
    </location>
</feature>
<dbReference type="InterPro" id="IPR018247">
    <property type="entry name" value="EF_Hand_1_Ca_BS"/>
</dbReference>
<dbReference type="InterPro" id="IPR028846">
    <property type="entry name" value="Recoverin"/>
</dbReference>
<dbReference type="PRINTS" id="PR00450">
    <property type="entry name" value="RECOVERIN"/>
</dbReference>
<proteinExistence type="inferred from homology"/>
<dbReference type="Proteomes" id="UP000663854">
    <property type="component" value="Unassembled WGS sequence"/>
</dbReference>
<reference evidence="9" key="1">
    <citation type="submission" date="2021-02" db="EMBL/GenBank/DDBJ databases">
        <authorList>
            <person name="Nowell W R."/>
        </authorList>
    </citation>
    <scope>NUCLEOTIDE SEQUENCE</scope>
</reference>
<dbReference type="EMBL" id="CAJNOL010009237">
    <property type="protein sequence ID" value="CAF1642007.1"/>
    <property type="molecule type" value="Genomic_DNA"/>
</dbReference>
<dbReference type="EMBL" id="CAJNOH010007577">
    <property type="protein sequence ID" value="CAF1461059.1"/>
    <property type="molecule type" value="Genomic_DNA"/>
</dbReference>
<dbReference type="PROSITE" id="PS50222">
    <property type="entry name" value="EF_HAND_2"/>
    <property type="match status" value="2"/>
</dbReference>
<comment type="caution">
    <text evidence="9">The sequence shown here is derived from an EMBL/GenBank/DDBJ whole genome shotgun (WGS) entry which is preliminary data.</text>
</comment>
<sequence>MGNRFVLKSKTLTDEEIADIEKVTNFDADSIKERYKNFLKSHPSGKMNKKQFLEIYDQINRNFGVRGEMTCENVFAAFDKNKDEALDFKEFVLALIFLRPNTVEANVDSFFKWYDVSDDGCLDYQELKESFESVIYLLGKKADPKTAEQMASEVFAMLSLKDDSKITKEQFIKGCKENPTLRKMCLLET</sequence>
<dbReference type="PANTHER" id="PTHR23055:SF178">
    <property type="entry name" value="NEUROCALCIN HOMOLOG"/>
    <property type="match status" value="1"/>
</dbReference>
<dbReference type="InterPro" id="IPR011992">
    <property type="entry name" value="EF-hand-dom_pair"/>
</dbReference>
<keyword evidence="6" id="KW-0449">Lipoprotein</keyword>
<dbReference type="CDD" id="cd00051">
    <property type="entry name" value="EFh"/>
    <property type="match status" value="1"/>
</dbReference>
<dbReference type="GO" id="GO:0005509">
    <property type="term" value="F:calcium ion binding"/>
    <property type="evidence" value="ECO:0007669"/>
    <property type="project" value="InterPro"/>
</dbReference>
<feature type="domain" description="EF-hand" evidence="7">
    <location>
        <begin position="66"/>
        <end position="101"/>
    </location>
</feature>
<protein>
    <recommendedName>
        <fullName evidence="7">EF-hand domain-containing protein</fullName>
    </recommendedName>
</protein>
<gene>
    <name evidence="9" type="ORF">JXQ802_LOCUS53336</name>
    <name evidence="8" type="ORF">PYM288_LOCUS36947</name>
</gene>
<evidence type="ECO:0000256" key="5">
    <source>
        <dbReference type="ARBA" id="ARBA00022837"/>
    </source>
</evidence>
<evidence type="ECO:0000313" key="8">
    <source>
        <dbReference type="EMBL" id="CAF1461059.1"/>
    </source>
</evidence>
<dbReference type="Gene3D" id="1.10.238.10">
    <property type="entry name" value="EF-hand"/>
    <property type="match status" value="1"/>
</dbReference>
<keyword evidence="5" id="KW-0106">Calcium</keyword>
<dbReference type="AlphaFoldDB" id="A0A816E4F7"/>
<dbReference type="PANTHER" id="PTHR23055">
    <property type="entry name" value="CALCIUM BINDING PROTEINS"/>
    <property type="match status" value="1"/>
</dbReference>
<evidence type="ECO:0000313" key="10">
    <source>
        <dbReference type="Proteomes" id="UP000663870"/>
    </source>
</evidence>
<name>A0A816E4F7_9BILA</name>
<comment type="similarity">
    <text evidence="1">Belongs to the recoverin family.</text>
</comment>
<evidence type="ECO:0000313" key="9">
    <source>
        <dbReference type="EMBL" id="CAF1642007.1"/>
    </source>
</evidence>
<dbReference type="Proteomes" id="UP000663870">
    <property type="component" value="Unassembled WGS sequence"/>
</dbReference>
<keyword evidence="3" id="KW-0479">Metal-binding</keyword>
<evidence type="ECO:0000259" key="7">
    <source>
        <dbReference type="PROSITE" id="PS50222"/>
    </source>
</evidence>